<keyword evidence="3" id="KW-0597">Phosphoprotein</keyword>
<evidence type="ECO:0000256" key="1">
    <source>
        <dbReference type="ARBA" id="ARBA00000085"/>
    </source>
</evidence>
<feature type="transmembrane region" description="Helical" evidence="9">
    <location>
        <begin position="152"/>
        <end position="171"/>
    </location>
</feature>
<dbReference type="RefSeq" id="WP_183316792.1">
    <property type="nucleotide sequence ID" value="NZ_JACIEN010000002.1"/>
</dbReference>
<evidence type="ECO:0000256" key="5">
    <source>
        <dbReference type="ARBA" id="ARBA00022741"/>
    </source>
</evidence>
<dbReference type="Gene3D" id="3.30.565.10">
    <property type="entry name" value="Histidine kinase-like ATPase, C-terminal domain"/>
    <property type="match status" value="1"/>
</dbReference>
<feature type="transmembrane region" description="Helical" evidence="9">
    <location>
        <begin position="54"/>
        <end position="73"/>
    </location>
</feature>
<dbReference type="PROSITE" id="PS50109">
    <property type="entry name" value="HIS_KIN"/>
    <property type="match status" value="1"/>
</dbReference>
<evidence type="ECO:0000256" key="4">
    <source>
        <dbReference type="ARBA" id="ARBA00022679"/>
    </source>
</evidence>
<evidence type="ECO:0000313" key="12">
    <source>
        <dbReference type="Proteomes" id="UP000577362"/>
    </source>
</evidence>
<evidence type="ECO:0000259" key="10">
    <source>
        <dbReference type="PROSITE" id="PS50109"/>
    </source>
</evidence>
<dbReference type="SUPFAM" id="SSF47384">
    <property type="entry name" value="Homodimeric domain of signal transducing histidine kinase"/>
    <property type="match status" value="1"/>
</dbReference>
<evidence type="ECO:0000256" key="9">
    <source>
        <dbReference type="SAM" id="Phobius"/>
    </source>
</evidence>
<keyword evidence="4" id="KW-0808">Transferase</keyword>
<comment type="caution">
    <text evidence="11">The sequence shown here is derived from an EMBL/GenBank/DDBJ whole genome shotgun (WGS) entry which is preliminary data.</text>
</comment>
<dbReference type="InterPro" id="IPR005467">
    <property type="entry name" value="His_kinase_dom"/>
</dbReference>
<dbReference type="InterPro" id="IPR003594">
    <property type="entry name" value="HATPase_dom"/>
</dbReference>
<sequence length="530" mass="56517">MPPSSDQRLISTSLPSDTQLRVIFAVVVMLVVALAVTAPYAGRPTQGTEIFLPAYAAAVFVIEMTTAALLFATFRVQRSVPLLVLASGYLLSAVLAVPWALSFPGVFSVLAWDQNLQATAWIAAIRRIGFAVAVVGFALSDPRRTVRSPGRWVLACVGGLLAGAAAVLWFVVTATQSLPAFMADARSTAPAWAYVPPLALLLYAVGIAVLLTRRRSTLDIWMSVALLSLFVEILLISYMGAAVRLSIGWWSGRFFGLVAAGTILLVLLAETTGSYARLAQAAVNERRARRDRMTAMEALSASIAHEINQPLASMVTNANAGLRWLSRAEPQIGEAEAALKRIVDDGHRADKIVSGIRTMFLKGAQERVAVDLKCVINEALGRSASERALAAVEVETVYPPEIKMVICNPIQLLQVVSNLIDNAVDAMKAGGGRVRRLTISIEDGEPGEVEASFADTGPGVSPDIADRIFLPFVSTKPDGMGMGLMFCRSVIEAHGGRLWIAANAPTGAVFRFSLPASTVVEASNQVGVHP</sequence>
<organism evidence="11 12">
    <name type="scientific">Chelatococcus caeni</name>
    <dbReference type="NCBI Taxonomy" id="1348468"/>
    <lineage>
        <taxon>Bacteria</taxon>
        <taxon>Pseudomonadati</taxon>
        <taxon>Pseudomonadota</taxon>
        <taxon>Alphaproteobacteria</taxon>
        <taxon>Hyphomicrobiales</taxon>
        <taxon>Chelatococcaceae</taxon>
        <taxon>Chelatococcus</taxon>
    </lineage>
</organism>
<feature type="transmembrane region" description="Helical" evidence="9">
    <location>
        <begin position="218"/>
        <end position="241"/>
    </location>
</feature>
<gene>
    <name evidence="11" type="ORF">GGR16_002497</name>
</gene>
<dbReference type="PANTHER" id="PTHR43065:SF10">
    <property type="entry name" value="PEROXIDE STRESS-ACTIVATED HISTIDINE KINASE MAK3"/>
    <property type="match status" value="1"/>
</dbReference>
<evidence type="ECO:0000256" key="6">
    <source>
        <dbReference type="ARBA" id="ARBA00022777"/>
    </source>
</evidence>
<evidence type="ECO:0000256" key="2">
    <source>
        <dbReference type="ARBA" id="ARBA00012438"/>
    </source>
</evidence>
<dbReference type="Pfam" id="PF02518">
    <property type="entry name" value="HATPase_c"/>
    <property type="match status" value="1"/>
</dbReference>
<feature type="transmembrane region" description="Helical" evidence="9">
    <location>
        <begin position="80"/>
        <end position="101"/>
    </location>
</feature>
<dbReference type="SMART" id="SM00387">
    <property type="entry name" value="HATPase_c"/>
    <property type="match status" value="1"/>
</dbReference>
<keyword evidence="8" id="KW-0902">Two-component regulatory system</keyword>
<keyword evidence="7" id="KW-0067">ATP-binding</keyword>
<dbReference type="Pfam" id="PF17158">
    <property type="entry name" value="MASE4"/>
    <property type="match status" value="1"/>
</dbReference>
<evidence type="ECO:0000256" key="8">
    <source>
        <dbReference type="ARBA" id="ARBA00023012"/>
    </source>
</evidence>
<evidence type="ECO:0000256" key="7">
    <source>
        <dbReference type="ARBA" id="ARBA00022840"/>
    </source>
</evidence>
<dbReference type="EC" id="2.7.13.3" evidence="2"/>
<dbReference type="CDD" id="cd00082">
    <property type="entry name" value="HisKA"/>
    <property type="match status" value="1"/>
</dbReference>
<dbReference type="SUPFAM" id="SSF55874">
    <property type="entry name" value="ATPase domain of HSP90 chaperone/DNA topoisomerase II/histidine kinase"/>
    <property type="match status" value="1"/>
</dbReference>
<dbReference type="EMBL" id="JACIEN010000002">
    <property type="protein sequence ID" value="MBB4017468.1"/>
    <property type="molecule type" value="Genomic_DNA"/>
</dbReference>
<dbReference type="InterPro" id="IPR003661">
    <property type="entry name" value="HisK_dim/P_dom"/>
</dbReference>
<dbReference type="InterPro" id="IPR033424">
    <property type="entry name" value="MASE4"/>
</dbReference>
<evidence type="ECO:0000256" key="3">
    <source>
        <dbReference type="ARBA" id="ARBA00022553"/>
    </source>
</evidence>
<dbReference type="SMART" id="SM00388">
    <property type="entry name" value="HisKA"/>
    <property type="match status" value="1"/>
</dbReference>
<keyword evidence="9" id="KW-0812">Transmembrane</keyword>
<dbReference type="PANTHER" id="PTHR43065">
    <property type="entry name" value="SENSOR HISTIDINE KINASE"/>
    <property type="match status" value="1"/>
</dbReference>
<dbReference type="GO" id="GO:0000155">
    <property type="term" value="F:phosphorelay sensor kinase activity"/>
    <property type="evidence" value="ECO:0007669"/>
    <property type="project" value="InterPro"/>
</dbReference>
<feature type="transmembrane region" description="Helical" evidence="9">
    <location>
        <begin position="247"/>
        <end position="268"/>
    </location>
</feature>
<dbReference type="AlphaFoldDB" id="A0A840C1E0"/>
<keyword evidence="9" id="KW-1133">Transmembrane helix</keyword>
<dbReference type="InterPro" id="IPR036097">
    <property type="entry name" value="HisK_dim/P_sf"/>
</dbReference>
<accession>A0A840C1E0</accession>
<dbReference type="Pfam" id="PF00512">
    <property type="entry name" value="HisKA"/>
    <property type="match status" value="1"/>
</dbReference>
<dbReference type="PRINTS" id="PR00344">
    <property type="entry name" value="BCTRLSENSOR"/>
</dbReference>
<proteinExistence type="predicted"/>
<dbReference type="GO" id="GO:0005524">
    <property type="term" value="F:ATP binding"/>
    <property type="evidence" value="ECO:0007669"/>
    <property type="project" value="UniProtKB-KW"/>
</dbReference>
<reference evidence="11 12" key="1">
    <citation type="submission" date="2020-08" db="EMBL/GenBank/DDBJ databases">
        <title>Genomic Encyclopedia of Type Strains, Phase IV (KMG-IV): sequencing the most valuable type-strain genomes for metagenomic binning, comparative biology and taxonomic classification.</title>
        <authorList>
            <person name="Goeker M."/>
        </authorList>
    </citation>
    <scope>NUCLEOTIDE SEQUENCE [LARGE SCALE GENOMIC DNA]</scope>
    <source>
        <strain evidence="11 12">DSM 103737</strain>
    </source>
</reference>
<keyword evidence="5" id="KW-0547">Nucleotide-binding</keyword>
<dbReference type="InterPro" id="IPR004358">
    <property type="entry name" value="Sig_transdc_His_kin-like_C"/>
</dbReference>
<feature type="domain" description="Histidine kinase" evidence="10">
    <location>
        <begin position="302"/>
        <end position="518"/>
    </location>
</feature>
<protein>
    <recommendedName>
        <fullName evidence="2">histidine kinase</fullName>
        <ecNumber evidence="2">2.7.13.3</ecNumber>
    </recommendedName>
</protein>
<feature type="transmembrane region" description="Helical" evidence="9">
    <location>
        <begin position="121"/>
        <end position="140"/>
    </location>
</feature>
<feature type="transmembrane region" description="Helical" evidence="9">
    <location>
        <begin position="191"/>
        <end position="211"/>
    </location>
</feature>
<keyword evidence="6 11" id="KW-0418">Kinase</keyword>
<comment type="catalytic activity">
    <reaction evidence="1">
        <text>ATP + protein L-histidine = ADP + protein N-phospho-L-histidine.</text>
        <dbReference type="EC" id="2.7.13.3"/>
    </reaction>
</comment>
<feature type="transmembrane region" description="Helical" evidence="9">
    <location>
        <begin position="20"/>
        <end position="42"/>
    </location>
</feature>
<dbReference type="Proteomes" id="UP000577362">
    <property type="component" value="Unassembled WGS sequence"/>
</dbReference>
<dbReference type="InterPro" id="IPR036890">
    <property type="entry name" value="HATPase_C_sf"/>
</dbReference>
<evidence type="ECO:0000313" key="11">
    <source>
        <dbReference type="EMBL" id="MBB4017468.1"/>
    </source>
</evidence>
<name>A0A840C1E0_9HYPH</name>
<keyword evidence="9" id="KW-0472">Membrane</keyword>
<dbReference type="Gene3D" id="1.10.287.130">
    <property type="match status" value="1"/>
</dbReference>
<keyword evidence="12" id="KW-1185">Reference proteome</keyword>